<dbReference type="PANTHER" id="PTHR47540:SF6">
    <property type="entry name" value="ZN(II)2CYS6 TRANSCRIPTION FACTOR (EUROFUNG)"/>
    <property type="match status" value="1"/>
</dbReference>
<dbReference type="PANTHER" id="PTHR47540">
    <property type="entry name" value="THIAMINE REPRESSIBLE GENES REGULATORY PROTEIN THI5"/>
    <property type="match status" value="1"/>
</dbReference>
<dbReference type="AlphaFoldDB" id="A0A9W4HLD3"/>
<organism evidence="8 9">
    <name type="scientific">Penicillium olsonii</name>
    <dbReference type="NCBI Taxonomy" id="99116"/>
    <lineage>
        <taxon>Eukaryota</taxon>
        <taxon>Fungi</taxon>
        <taxon>Dikarya</taxon>
        <taxon>Ascomycota</taxon>
        <taxon>Pezizomycotina</taxon>
        <taxon>Eurotiomycetes</taxon>
        <taxon>Eurotiomycetidae</taxon>
        <taxon>Eurotiales</taxon>
        <taxon>Aspergillaceae</taxon>
        <taxon>Penicillium</taxon>
    </lineage>
</organism>
<evidence type="ECO:0000256" key="5">
    <source>
        <dbReference type="ARBA" id="ARBA00023242"/>
    </source>
</evidence>
<dbReference type="Pfam" id="PF04082">
    <property type="entry name" value="Fungal_trans"/>
    <property type="match status" value="1"/>
</dbReference>
<evidence type="ECO:0000256" key="2">
    <source>
        <dbReference type="ARBA" id="ARBA00023015"/>
    </source>
</evidence>
<feature type="region of interest" description="Disordered" evidence="6">
    <location>
        <begin position="558"/>
        <end position="608"/>
    </location>
</feature>
<keyword evidence="5" id="KW-0539">Nucleus</keyword>
<dbReference type="GO" id="GO:0006351">
    <property type="term" value="P:DNA-templated transcription"/>
    <property type="evidence" value="ECO:0007669"/>
    <property type="project" value="InterPro"/>
</dbReference>
<dbReference type="InterPro" id="IPR007219">
    <property type="entry name" value="XnlR_reg_dom"/>
</dbReference>
<feature type="region of interest" description="Disordered" evidence="6">
    <location>
        <begin position="21"/>
        <end position="79"/>
    </location>
</feature>
<comment type="caution">
    <text evidence="8">The sequence shown here is derived from an EMBL/GenBank/DDBJ whole genome shotgun (WGS) entry which is preliminary data.</text>
</comment>
<keyword evidence="9" id="KW-1185">Reference proteome</keyword>
<reference evidence="8" key="1">
    <citation type="submission" date="2021-07" db="EMBL/GenBank/DDBJ databases">
        <authorList>
            <person name="Branca A.L. A."/>
        </authorList>
    </citation>
    <scope>NUCLEOTIDE SEQUENCE</scope>
</reference>
<evidence type="ECO:0000313" key="9">
    <source>
        <dbReference type="Proteomes" id="UP001153618"/>
    </source>
</evidence>
<dbReference type="GO" id="GO:0005634">
    <property type="term" value="C:nucleus"/>
    <property type="evidence" value="ECO:0007669"/>
    <property type="project" value="UniProtKB-SubCell"/>
</dbReference>
<name>A0A9W4HLD3_PENOL</name>
<dbReference type="InterPro" id="IPR051711">
    <property type="entry name" value="Stress_Response_Reg"/>
</dbReference>
<keyword evidence="2" id="KW-0805">Transcription regulation</keyword>
<evidence type="ECO:0000256" key="4">
    <source>
        <dbReference type="ARBA" id="ARBA00023163"/>
    </source>
</evidence>
<dbReference type="CDD" id="cd12148">
    <property type="entry name" value="fungal_TF_MHR"/>
    <property type="match status" value="1"/>
</dbReference>
<comment type="subcellular location">
    <subcellularLocation>
        <location evidence="1">Nucleus</location>
    </subcellularLocation>
</comment>
<keyword evidence="4" id="KW-0804">Transcription</keyword>
<protein>
    <recommendedName>
        <fullName evidence="7">Xylanolytic transcriptional activator regulatory domain-containing protein</fullName>
    </recommendedName>
</protein>
<dbReference type="EMBL" id="CAJVOS010000016">
    <property type="protein sequence ID" value="CAG8049670.1"/>
    <property type="molecule type" value="Genomic_DNA"/>
</dbReference>
<dbReference type="GO" id="GO:0045944">
    <property type="term" value="P:positive regulation of transcription by RNA polymerase II"/>
    <property type="evidence" value="ECO:0007669"/>
    <property type="project" value="TreeGrafter"/>
</dbReference>
<dbReference type="GO" id="GO:0008270">
    <property type="term" value="F:zinc ion binding"/>
    <property type="evidence" value="ECO:0007669"/>
    <property type="project" value="InterPro"/>
</dbReference>
<evidence type="ECO:0000256" key="3">
    <source>
        <dbReference type="ARBA" id="ARBA00023125"/>
    </source>
</evidence>
<accession>A0A9W4HLD3</accession>
<feature type="domain" description="Xylanolytic transcriptional activator regulatory" evidence="7">
    <location>
        <begin position="271"/>
        <end position="344"/>
    </location>
</feature>
<feature type="compositionally biased region" description="Basic and acidic residues" evidence="6">
    <location>
        <begin position="56"/>
        <end position="65"/>
    </location>
</feature>
<feature type="compositionally biased region" description="Polar residues" evidence="6">
    <location>
        <begin position="580"/>
        <end position="606"/>
    </location>
</feature>
<keyword evidence="3" id="KW-0238">DNA-binding</keyword>
<dbReference type="OrthoDB" id="3548654at2759"/>
<dbReference type="GO" id="GO:0043565">
    <property type="term" value="F:sequence-specific DNA binding"/>
    <property type="evidence" value="ECO:0007669"/>
    <property type="project" value="TreeGrafter"/>
</dbReference>
<dbReference type="SMART" id="SM00906">
    <property type="entry name" value="Fungal_trans"/>
    <property type="match status" value="1"/>
</dbReference>
<evidence type="ECO:0000256" key="1">
    <source>
        <dbReference type="ARBA" id="ARBA00004123"/>
    </source>
</evidence>
<evidence type="ECO:0000313" key="8">
    <source>
        <dbReference type="EMBL" id="CAG8049670.1"/>
    </source>
</evidence>
<proteinExistence type="predicted"/>
<gene>
    <name evidence="8" type="ORF">POLS_LOCUS3223</name>
</gene>
<dbReference type="Proteomes" id="UP001153618">
    <property type="component" value="Unassembled WGS sequence"/>
</dbReference>
<evidence type="ECO:0000256" key="6">
    <source>
        <dbReference type="SAM" id="MobiDB-lite"/>
    </source>
</evidence>
<evidence type="ECO:0000259" key="7">
    <source>
        <dbReference type="SMART" id="SM00906"/>
    </source>
</evidence>
<sequence length="648" mass="72370">MDRKVRVTLGYISELRQRAAQTVATGGQHGDDSTLAAVYDDESADREETPGSDVSDIPHETRNPGDQEPANPEPGLFNPLANGSPAFMSSSDGRIFYLGTSSNWSFTRRVLSMAHQHVYQQTLPTDRLIFEGSAYDLSPTEPGLGSSTKDPTIPSIDHALYLTNTVNFRCGQIYHLFEEYDFLKSLHEFYATDEISRSGLWYIHFLLILAFGRTFTQAKTHDDTPAGLEYFAKAMQLLPDHNQLYLSPMISTEILCCIAIFYQSLDCRSAAHNYIGQAMRLAMSHGMHTSMPVSELGLHVVERCRKIWWTIDILNRQMTCVQGLPQSIDDNFVQTSLPSFAESPLRALTLDMHIKLSRSVSEINKTVYAIDGRINRKFLLSTKEALTNLAGTADELQSKFPLYLDDTASGVPRVSAYLHLFYQQCVIVATRPLLFCFLKVRFESPETCAEFLGESQTVRNLIQMCLESAQHTIRILMSLKSQGLLETSLAFDLESIYTSTVVLLIGPAIDHQLMNGRSWWPARAYEIFREMVDAGNRVARLRWSELQQLDLTLREIPSAEAQPPGRTAASPDGTLLQLPSPDTSLTARSMDQGYSNETPSEPNNAIDTELSFGAGSVWTSAEMTAMADSIDFYDAEWVSNAMAAHGIW</sequence>